<dbReference type="PROSITE" id="PS51724">
    <property type="entry name" value="SPOR"/>
    <property type="match status" value="1"/>
</dbReference>
<dbReference type="SUPFAM" id="SSF50685">
    <property type="entry name" value="Barwin-like endoglucanases"/>
    <property type="match status" value="1"/>
</dbReference>
<feature type="domain" description="SPOR" evidence="7">
    <location>
        <begin position="296"/>
        <end position="372"/>
    </location>
</feature>
<keyword evidence="9" id="KW-1185">Reference proteome</keyword>
<evidence type="ECO:0000256" key="4">
    <source>
        <dbReference type="HAMAP-Rule" id="MF_02071"/>
    </source>
</evidence>
<dbReference type="PROSITE" id="PS51257">
    <property type="entry name" value="PROKAR_LIPOPROTEIN"/>
    <property type="match status" value="1"/>
</dbReference>
<dbReference type="PANTHER" id="PTHR34183">
    <property type="entry name" value="ENDOLYTIC PEPTIDOGLYCAN TRANSGLYCOSYLASE RLPA"/>
    <property type="match status" value="1"/>
</dbReference>
<name>A0ABS2GPH7_9BURK</name>
<dbReference type="InterPro" id="IPR036908">
    <property type="entry name" value="RlpA-like_sf"/>
</dbReference>
<proteinExistence type="inferred from homology"/>
<dbReference type="PANTHER" id="PTHR34183:SF1">
    <property type="entry name" value="ENDOLYTIC PEPTIDOGLYCAN TRANSGLYCOSYLASE RLPA"/>
    <property type="match status" value="1"/>
</dbReference>
<comment type="function">
    <text evidence="4">Lytic transglycosylase with a strong preference for naked glycan strands that lack stem peptides.</text>
</comment>
<keyword evidence="4" id="KW-0472">Membrane</keyword>
<comment type="similarity">
    <text evidence="4 5">Belongs to the RlpA family.</text>
</comment>
<sequence>MAKFPLFTGLAVIASVLALSSCSSGGYYQDDGPPSGFFADSNYSHLPDAVPKYEKPHSGANKPYVIGGRRYVPVTGDKPMTERGTASWYGKKFHGRKTSTGEIYNMYAMTAAHKTMELPSYAKVTNLKNGKSVIVRVNDRGPFVDDRIIDLSYAAASKLGYVKNGTAPVKVERIRMADIKNGRIPASSGGLIKLIDDSKVSDNSADIAAIASVIGVAANVAKTINQNQSQNPSQLPQNTQKSIQPNTIVVESSPATSFRLDDVPDDLAGAVNLTEAAKNEMVSTEVDLINTDVASSSSATQWCIQLGAFGSEANARNYAQTVQTQLNLPTVIYPDGNLYRVTVGQYASKDEALQQASALGNRLGKKLVPVQIP</sequence>
<feature type="signal peptide" evidence="6">
    <location>
        <begin position="1"/>
        <end position="25"/>
    </location>
</feature>
<dbReference type="CDD" id="cd22268">
    <property type="entry name" value="DPBB_RlpA-like"/>
    <property type="match status" value="1"/>
</dbReference>
<dbReference type="EMBL" id="JACJKX010000001">
    <property type="protein sequence ID" value="MBM6927743.1"/>
    <property type="molecule type" value="Genomic_DNA"/>
</dbReference>
<dbReference type="NCBIfam" id="TIGR00413">
    <property type="entry name" value="rlpA"/>
    <property type="match status" value="1"/>
</dbReference>
<dbReference type="Pfam" id="PF03330">
    <property type="entry name" value="DPBB_1"/>
    <property type="match status" value="1"/>
</dbReference>
<dbReference type="InterPro" id="IPR012997">
    <property type="entry name" value="RplA"/>
</dbReference>
<accession>A0ABS2GPH7</accession>
<keyword evidence="1 6" id="KW-0732">Signal</keyword>
<dbReference type="EC" id="4.2.2.-" evidence="4"/>
<gene>
    <name evidence="4" type="primary">rlpA</name>
    <name evidence="8" type="ORF">H5985_00410</name>
</gene>
<dbReference type="HAMAP" id="MF_02071">
    <property type="entry name" value="RlpA"/>
    <property type="match status" value="1"/>
</dbReference>
<dbReference type="Proteomes" id="UP000777002">
    <property type="component" value="Unassembled WGS sequence"/>
</dbReference>
<evidence type="ECO:0000256" key="2">
    <source>
        <dbReference type="ARBA" id="ARBA00023239"/>
    </source>
</evidence>
<dbReference type="Gene3D" id="2.40.40.10">
    <property type="entry name" value="RlpA-like domain"/>
    <property type="match status" value="1"/>
</dbReference>
<dbReference type="InterPro" id="IPR036680">
    <property type="entry name" value="SPOR-like_sf"/>
</dbReference>
<comment type="subcellular location">
    <subcellularLocation>
        <location evidence="4">Cell membrane</location>
        <topology evidence="4">Lipid-anchor</topology>
    </subcellularLocation>
</comment>
<dbReference type="Gene3D" id="3.30.70.1070">
    <property type="entry name" value="Sporulation related repeat"/>
    <property type="match status" value="1"/>
</dbReference>
<dbReference type="RefSeq" id="WP_205049339.1">
    <property type="nucleotide sequence ID" value="NZ_JACJKX010000001.1"/>
</dbReference>
<evidence type="ECO:0000256" key="3">
    <source>
        <dbReference type="ARBA" id="ARBA00023316"/>
    </source>
</evidence>
<feature type="chain" id="PRO_5046975584" description="Endolytic peptidoglycan transglycosylase RlpA" evidence="6">
    <location>
        <begin position="26"/>
        <end position="373"/>
    </location>
</feature>
<protein>
    <recommendedName>
        <fullName evidence="4">Endolytic peptidoglycan transglycosylase RlpA</fullName>
        <ecNumber evidence="4">4.2.2.-</ecNumber>
    </recommendedName>
</protein>
<dbReference type="InterPro" id="IPR009009">
    <property type="entry name" value="RlpA-like_DPBB"/>
</dbReference>
<keyword evidence="3 4" id="KW-0961">Cell wall biogenesis/degradation</keyword>
<evidence type="ECO:0000256" key="1">
    <source>
        <dbReference type="ARBA" id="ARBA00022729"/>
    </source>
</evidence>
<evidence type="ECO:0000313" key="9">
    <source>
        <dbReference type="Proteomes" id="UP000777002"/>
    </source>
</evidence>
<evidence type="ECO:0000256" key="6">
    <source>
        <dbReference type="SAM" id="SignalP"/>
    </source>
</evidence>
<dbReference type="SUPFAM" id="SSF110997">
    <property type="entry name" value="Sporulation related repeat"/>
    <property type="match status" value="1"/>
</dbReference>
<evidence type="ECO:0000259" key="7">
    <source>
        <dbReference type="PROSITE" id="PS51724"/>
    </source>
</evidence>
<organism evidence="8 9">
    <name type="scientific">Parasutterella secunda</name>
    <dbReference type="NCBI Taxonomy" id="626947"/>
    <lineage>
        <taxon>Bacteria</taxon>
        <taxon>Pseudomonadati</taxon>
        <taxon>Pseudomonadota</taxon>
        <taxon>Betaproteobacteria</taxon>
        <taxon>Burkholderiales</taxon>
        <taxon>Sutterellaceae</taxon>
        <taxon>Parasutterella</taxon>
    </lineage>
</organism>
<dbReference type="InterPro" id="IPR034718">
    <property type="entry name" value="RlpA"/>
</dbReference>
<comment type="caution">
    <text evidence="8">The sequence shown here is derived from an EMBL/GenBank/DDBJ whole genome shotgun (WGS) entry which is preliminary data.</text>
</comment>
<evidence type="ECO:0000256" key="5">
    <source>
        <dbReference type="RuleBase" id="RU003495"/>
    </source>
</evidence>
<reference evidence="8 9" key="1">
    <citation type="journal article" date="2021" name="Sci. Rep.">
        <title>The distribution of antibiotic resistance genes in chicken gut microbiota commensals.</title>
        <authorList>
            <person name="Juricova H."/>
            <person name="Matiasovicova J."/>
            <person name="Kubasova T."/>
            <person name="Cejkova D."/>
            <person name="Rychlik I."/>
        </authorList>
    </citation>
    <scope>NUCLEOTIDE SEQUENCE [LARGE SCALE GENOMIC DNA]</scope>
    <source>
        <strain evidence="8 9">An562</strain>
    </source>
</reference>
<dbReference type="InterPro" id="IPR007730">
    <property type="entry name" value="SPOR-like_dom"/>
</dbReference>
<keyword evidence="4" id="KW-1003">Cell membrane</keyword>
<keyword evidence="2 4" id="KW-0456">Lyase</keyword>
<evidence type="ECO:0000313" key="8">
    <source>
        <dbReference type="EMBL" id="MBM6927743.1"/>
    </source>
</evidence>
<dbReference type="Pfam" id="PF05036">
    <property type="entry name" value="SPOR"/>
    <property type="match status" value="1"/>
</dbReference>
<keyword evidence="4" id="KW-0449">Lipoprotein</keyword>
<keyword evidence="4" id="KW-0564">Palmitate</keyword>